<dbReference type="RefSeq" id="WP_119379773.1">
    <property type="nucleotide sequence ID" value="NZ_QWGB01000005.1"/>
</dbReference>
<feature type="chain" id="PRO_5017342133" evidence="1">
    <location>
        <begin position="23"/>
        <end position="282"/>
    </location>
</feature>
<feature type="signal peptide" evidence="1">
    <location>
        <begin position="1"/>
        <end position="22"/>
    </location>
</feature>
<dbReference type="SUPFAM" id="SSF53807">
    <property type="entry name" value="Helical backbone' metal receptor"/>
    <property type="match status" value="1"/>
</dbReference>
<evidence type="ECO:0000313" key="4">
    <source>
        <dbReference type="Proteomes" id="UP000265431"/>
    </source>
</evidence>
<reference evidence="3 4" key="1">
    <citation type="submission" date="2018-08" db="EMBL/GenBank/DDBJ databases">
        <title>Henriciella mobilis sp. nov., isolated from seawater.</title>
        <authorList>
            <person name="Cheng H."/>
            <person name="Wu Y.-H."/>
            <person name="Xu X.-W."/>
            <person name="Guo L.-L."/>
        </authorList>
    </citation>
    <scope>NUCLEOTIDE SEQUENCE [LARGE SCALE GENOMIC DNA]</scope>
    <source>
        <strain evidence="3 4">CCUG66934</strain>
    </source>
</reference>
<dbReference type="AlphaFoldDB" id="A0A399R240"/>
<keyword evidence="1" id="KW-0732">Signal</keyword>
<dbReference type="OrthoDB" id="1632039at2"/>
<proteinExistence type="predicted"/>
<evidence type="ECO:0000259" key="2">
    <source>
        <dbReference type="PROSITE" id="PS50983"/>
    </source>
</evidence>
<accession>A0A399R240</accession>
<name>A0A399R240_9PROT</name>
<dbReference type="InterPro" id="IPR002491">
    <property type="entry name" value="ABC_transptr_periplasmic_BD"/>
</dbReference>
<keyword evidence="4" id="KW-1185">Reference proteome</keyword>
<protein>
    <submittedName>
        <fullName evidence="3">ABC transporter substrate-binding protein</fullName>
    </submittedName>
</protein>
<comment type="caution">
    <text evidence="3">The sequence shown here is derived from an EMBL/GenBank/DDBJ whole genome shotgun (WGS) entry which is preliminary data.</text>
</comment>
<evidence type="ECO:0000313" key="3">
    <source>
        <dbReference type="EMBL" id="RIJ24584.1"/>
    </source>
</evidence>
<dbReference type="Pfam" id="PF01497">
    <property type="entry name" value="Peripla_BP_2"/>
    <property type="match status" value="1"/>
</dbReference>
<organism evidence="3 4">
    <name type="scientific">Henriciella barbarensis</name>
    <dbReference type="NCBI Taxonomy" id="86342"/>
    <lineage>
        <taxon>Bacteria</taxon>
        <taxon>Pseudomonadati</taxon>
        <taxon>Pseudomonadota</taxon>
        <taxon>Alphaproteobacteria</taxon>
        <taxon>Hyphomonadales</taxon>
        <taxon>Hyphomonadaceae</taxon>
        <taxon>Henriciella</taxon>
    </lineage>
</organism>
<dbReference type="EMBL" id="QWGB01000005">
    <property type="protein sequence ID" value="RIJ24584.1"/>
    <property type="molecule type" value="Genomic_DNA"/>
</dbReference>
<evidence type="ECO:0000256" key="1">
    <source>
        <dbReference type="SAM" id="SignalP"/>
    </source>
</evidence>
<dbReference type="PROSITE" id="PS51257">
    <property type="entry name" value="PROKAR_LIPOPROTEIN"/>
    <property type="match status" value="1"/>
</dbReference>
<dbReference type="Proteomes" id="UP000265431">
    <property type="component" value="Unassembled WGS sequence"/>
</dbReference>
<dbReference type="Gene3D" id="3.40.50.1980">
    <property type="entry name" value="Nitrogenase molybdenum iron protein domain"/>
    <property type="match status" value="2"/>
</dbReference>
<feature type="domain" description="Fe/B12 periplasmic-binding" evidence="2">
    <location>
        <begin position="33"/>
        <end position="282"/>
    </location>
</feature>
<sequence>MMRLAIPFLACLAAACSASVEAPGTQSGERPMRIVSLDYCADQYVLKLADPKQILAISPGGTGSFSYMREAARDFPTVRADAESVLVLKPDLIVRSYGGGPNAEAFFEQAGVPVLNVGWTSTIDGESSTSIPGVIQQMADGLGHSERGEALIAEFRQRLEDVQARSGEKTALYMASGGVTSGPGSLVHEMIEAAGLSNFQDTPGWNPIPLERLTREQPDIVVPAQFSEQGGFTPDYWSAASHPVAHRLLHRGNTVTVPGSWTACGGWFLMDAIETLADSDAS</sequence>
<dbReference type="PANTHER" id="PTHR30535">
    <property type="entry name" value="VITAMIN B12-BINDING PROTEIN"/>
    <property type="match status" value="1"/>
</dbReference>
<dbReference type="PROSITE" id="PS50983">
    <property type="entry name" value="FE_B12_PBP"/>
    <property type="match status" value="1"/>
</dbReference>
<gene>
    <name evidence="3" type="ORF">D1224_10255</name>
</gene>
<dbReference type="PANTHER" id="PTHR30535:SF34">
    <property type="entry name" value="MOLYBDATE-BINDING PROTEIN MOLA"/>
    <property type="match status" value="1"/>
</dbReference>
<dbReference type="InterPro" id="IPR050902">
    <property type="entry name" value="ABC_Transporter_SBP"/>
</dbReference>